<organism evidence="4 5">
    <name type="scientific">Mycena citricolor</name>
    <dbReference type="NCBI Taxonomy" id="2018698"/>
    <lineage>
        <taxon>Eukaryota</taxon>
        <taxon>Fungi</taxon>
        <taxon>Dikarya</taxon>
        <taxon>Basidiomycota</taxon>
        <taxon>Agaricomycotina</taxon>
        <taxon>Agaricomycetes</taxon>
        <taxon>Agaricomycetidae</taxon>
        <taxon>Agaricales</taxon>
        <taxon>Marasmiineae</taxon>
        <taxon>Mycenaceae</taxon>
        <taxon>Mycena</taxon>
    </lineage>
</organism>
<dbReference type="InterPro" id="IPR045338">
    <property type="entry name" value="DUF6535"/>
</dbReference>
<reference evidence="4" key="1">
    <citation type="submission" date="2023-11" db="EMBL/GenBank/DDBJ databases">
        <authorList>
            <person name="De Vega J J."/>
            <person name="De Vega J J."/>
        </authorList>
    </citation>
    <scope>NUCLEOTIDE SEQUENCE</scope>
</reference>
<protein>
    <recommendedName>
        <fullName evidence="3">DUF6535 domain-containing protein</fullName>
    </recommendedName>
</protein>
<dbReference type="AlphaFoldDB" id="A0AAD2K4G1"/>
<gene>
    <name evidence="4" type="ORF">MYCIT1_LOCUS27971</name>
</gene>
<dbReference type="Pfam" id="PF20153">
    <property type="entry name" value="DUF6535"/>
    <property type="match status" value="1"/>
</dbReference>
<feature type="transmembrane region" description="Helical" evidence="2">
    <location>
        <begin position="126"/>
        <end position="145"/>
    </location>
</feature>
<dbReference type="EMBL" id="CAVNYO010000423">
    <property type="protein sequence ID" value="CAK5278559.1"/>
    <property type="molecule type" value="Genomic_DNA"/>
</dbReference>
<feature type="transmembrane region" description="Helical" evidence="2">
    <location>
        <begin position="221"/>
        <end position="240"/>
    </location>
</feature>
<feature type="region of interest" description="Disordered" evidence="1">
    <location>
        <begin position="290"/>
        <end position="312"/>
    </location>
</feature>
<dbReference type="Proteomes" id="UP001295794">
    <property type="component" value="Unassembled WGS sequence"/>
</dbReference>
<keyword evidence="2" id="KW-1133">Transmembrane helix</keyword>
<accession>A0AAD2K4G1</accession>
<feature type="domain" description="DUF6535" evidence="3">
    <location>
        <begin position="30"/>
        <end position="208"/>
    </location>
</feature>
<feature type="transmembrane region" description="Helical" evidence="2">
    <location>
        <begin position="196"/>
        <end position="214"/>
    </location>
</feature>
<comment type="caution">
    <text evidence="4">The sequence shown here is derived from an EMBL/GenBank/DDBJ whole genome shotgun (WGS) entry which is preliminary data.</text>
</comment>
<feature type="region of interest" description="Disordered" evidence="1">
    <location>
        <begin position="1"/>
        <end position="20"/>
    </location>
</feature>
<keyword evidence="2" id="KW-0472">Membrane</keyword>
<evidence type="ECO:0000313" key="5">
    <source>
        <dbReference type="Proteomes" id="UP001295794"/>
    </source>
</evidence>
<keyword evidence="2" id="KW-0812">Transmembrane</keyword>
<evidence type="ECO:0000256" key="1">
    <source>
        <dbReference type="SAM" id="MobiDB-lite"/>
    </source>
</evidence>
<proteinExistence type="predicted"/>
<sequence>MPQADEQQNEKRDTDEAFSEREKAIGNKLWGVYISEAEKYDQGLIDGWRSDMDGLLIFAGLFSGVVTTFIIDSYKTLNPDSGSQTVVLLNQISQQLASMNNSTAVMNALPPAAPFSPPVSALVCNALWFASLGLSLSSALIATLVEQWTREYHHRTSMFSSISIRSRVYMYLYYGLRRFSMHAVVGIPPLLLHTSLVLFFAGLVAFLVPVNAIIMSISSALLGLFVLVYLTFTVLPLFFFDCPYQTPLTRILWPLKQSLGHALRAYLWRAVGVCKTYVLKRVPVTDHEKAVESAGTTPAASDKGSAAEDTLPQSQSMFEAIRSEALRSTVKTETRALAWTVRSLSGDEELEPFVVGLPLVLWDFETSKPHGVYRDHFHSLLRDPKIHLCQRLGDFMAGSNNNLLEDKVRLRRQLSVLRAIWAICAFSLHTDSPLPSPIGEADVDKALLGSKFHASPDVQSMILDVTALIRLNMIEHRSRERAPTQPSSSDAEAEEQRHADMHWTYTDYLLTFSKCAASFQRDAIISLFDRSQMRFTEADGYRTLYWALRELIGSALDKAADEIAENVIFAARLMISPFAQISGYPEWSPLLEGLGPFLVRHPSLAVSDPEFDSKHHYTRFLCYMLCGNLFNSIDPQSCVDALQLIYRELLNPDVSPRDLDTHLLVLCTLRTDAANIRTHHLAAIVQYIVLNSSKRVSSESEQLLNIFDDDYWFRSVLGFDSDEPSAQQIYDCARVGVFTTFLEQCTSRSLDQIEHDLDFNTLKRIQHADMSRSTWTLSRVSSVIPTGLQHRFADAVSGFIRKYLESCLAERDGLYSVIRWAVHKYDGWMTNVDALCVLESALSEVQTDNQQLTHRERAGVIRNWIKKRPLLPENIPAAFVPFVSAEERPDADIPYRVGPE</sequence>
<feature type="transmembrane region" description="Helical" evidence="2">
    <location>
        <begin position="54"/>
        <end position="71"/>
    </location>
</feature>
<feature type="compositionally biased region" description="Basic and acidic residues" evidence="1">
    <location>
        <begin position="8"/>
        <end position="20"/>
    </location>
</feature>
<evidence type="ECO:0000256" key="2">
    <source>
        <dbReference type="SAM" id="Phobius"/>
    </source>
</evidence>
<evidence type="ECO:0000259" key="3">
    <source>
        <dbReference type="Pfam" id="PF20153"/>
    </source>
</evidence>
<name>A0AAD2K4G1_9AGAR</name>
<evidence type="ECO:0000313" key="4">
    <source>
        <dbReference type="EMBL" id="CAK5278559.1"/>
    </source>
</evidence>
<keyword evidence="5" id="KW-1185">Reference proteome</keyword>